<sequence>EMGRAAAAQGRARRSGRRGCDLRADRGQAPLRGGGGIGGAGPQRRAVANGVRRRGDARCRAGARLAVPRGQAGARLRARPAGGFLPGRL</sequence>
<dbReference type="EMBL" id="CADCWD010000090">
    <property type="protein sequence ID" value="CAA9547069.1"/>
    <property type="molecule type" value="Genomic_DNA"/>
</dbReference>
<evidence type="ECO:0000256" key="1">
    <source>
        <dbReference type="SAM" id="MobiDB-lite"/>
    </source>
</evidence>
<gene>
    <name evidence="2" type="ORF">AVDCRST_MAG23-2637</name>
</gene>
<organism evidence="2">
    <name type="scientific">uncultured Sphingosinicella sp</name>
    <dbReference type="NCBI Taxonomy" id="478748"/>
    <lineage>
        <taxon>Bacteria</taxon>
        <taxon>Pseudomonadati</taxon>
        <taxon>Pseudomonadota</taxon>
        <taxon>Alphaproteobacteria</taxon>
        <taxon>Sphingomonadales</taxon>
        <taxon>Sphingosinicellaceae</taxon>
        <taxon>Sphingosinicella</taxon>
        <taxon>environmental samples</taxon>
    </lineage>
</organism>
<feature type="compositionally biased region" description="Low complexity" evidence="1">
    <location>
        <begin position="1"/>
        <end position="10"/>
    </location>
</feature>
<protein>
    <submittedName>
        <fullName evidence="2">Uncharacterized protein</fullName>
    </submittedName>
</protein>
<reference evidence="2" key="1">
    <citation type="submission" date="2020-02" db="EMBL/GenBank/DDBJ databases">
        <authorList>
            <person name="Meier V. D."/>
        </authorList>
    </citation>
    <scope>NUCLEOTIDE SEQUENCE</scope>
    <source>
        <strain evidence="2">AVDCRST_MAG23</strain>
    </source>
</reference>
<accession>A0A6J4UCX3</accession>
<feature type="non-terminal residue" evidence="2">
    <location>
        <position position="1"/>
    </location>
</feature>
<name>A0A6J4UCX3_9SPHN</name>
<proteinExistence type="predicted"/>
<feature type="non-terminal residue" evidence="2">
    <location>
        <position position="89"/>
    </location>
</feature>
<feature type="compositionally biased region" description="Gly residues" evidence="1">
    <location>
        <begin position="32"/>
        <end position="41"/>
    </location>
</feature>
<feature type="region of interest" description="Disordered" evidence="1">
    <location>
        <begin position="1"/>
        <end position="53"/>
    </location>
</feature>
<evidence type="ECO:0000313" key="2">
    <source>
        <dbReference type="EMBL" id="CAA9547069.1"/>
    </source>
</evidence>
<dbReference type="AlphaFoldDB" id="A0A6J4UCX3"/>